<gene>
    <name evidence="2" type="ORF">HG543_07220</name>
</gene>
<comment type="caution">
    <text evidence="2">The sequence shown here is derived from an EMBL/GenBank/DDBJ whole genome shotgun (WGS) entry which is preliminary data.</text>
</comment>
<dbReference type="RefSeq" id="WP_169343944.1">
    <property type="nucleotide sequence ID" value="NZ_JABBJJ010000022.1"/>
</dbReference>
<evidence type="ECO:0000313" key="2">
    <source>
        <dbReference type="EMBL" id="NMO14648.1"/>
    </source>
</evidence>
<dbReference type="Proteomes" id="UP000518300">
    <property type="component" value="Unassembled WGS sequence"/>
</dbReference>
<dbReference type="EMBL" id="JABBJJ010000022">
    <property type="protein sequence ID" value="NMO14648.1"/>
    <property type="molecule type" value="Genomic_DNA"/>
</dbReference>
<dbReference type="AlphaFoldDB" id="A0A848LG09"/>
<keyword evidence="3" id="KW-1185">Reference proteome</keyword>
<proteinExistence type="predicted"/>
<sequence>MPPWQPAFFVFDRFVVDPEDSRSPAERRPARALPSLSSAETAAGFLTWSRAPVNLRRGVDHRAVEPGATSGQVGDDLGHRDPRTTARFYTTLAMLPERPRG</sequence>
<protein>
    <submittedName>
        <fullName evidence="2">Uncharacterized protein</fullName>
    </submittedName>
</protein>
<evidence type="ECO:0000256" key="1">
    <source>
        <dbReference type="SAM" id="MobiDB-lite"/>
    </source>
</evidence>
<reference evidence="2 3" key="1">
    <citation type="submission" date="2020-04" db="EMBL/GenBank/DDBJ databases">
        <title>Draft genome of Pyxidicoccus fallax type strain.</title>
        <authorList>
            <person name="Whitworth D.E."/>
        </authorList>
    </citation>
    <scope>NUCLEOTIDE SEQUENCE [LARGE SCALE GENOMIC DNA]</scope>
    <source>
        <strain evidence="2 3">DSM 14698</strain>
    </source>
</reference>
<evidence type="ECO:0000313" key="3">
    <source>
        <dbReference type="Proteomes" id="UP000518300"/>
    </source>
</evidence>
<feature type="region of interest" description="Disordered" evidence="1">
    <location>
        <begin position="63"/>
        <end position="82"/>
    </location>
</feature>
<accession>A0A848LG09</accession>
<name>A0A848LG09_9BACT</name>
<organism evidence="2 3">
    <name type="scientific">Pyxidicoccus fallax</name>
    <dbReference type="NCBI Taxonomy" id="394095"/>
    <lineage>
        <taxon>Bacteria</taxon>
        <taxon>Pseudomonadati</taxon>
        <taxon>Myxococcota</taxon>
        <taxon>Myxococcia</taxon>
        <taxon>Myxococcales</taxon>
        <taxon>Cystobacterineae</taxon>
        <taxon>Myxococcaceae</taxon>
        <taxon>Pyxidicoccus</taxon>
    </lineage>
</organism>